<dbReference type="InterPro" id="IPR001670">
    <property type="entry name" value="ADH_Fe/GldA"/>
</dbReference>
<dbReference type="EMBL" id="DVFK01000018">
    <property type="protein sequence ID" value="HIQ67137.1"/>
    <property type="molecule type" value="Genomic_DNA"/>
</dbReference>
<dbReference type="SUPFAM" id="SSF56796">
    <property type="entry name" value="Dehydroquinate synthase-like"/>
    <property type="match status" value="1"/>
</dbReference>
<dbReference type="PANTHER" id="PTHR11496:SF102">
    <property type="entry name" value="ALCOHOL DEHYDROGENASE 4"/>
    <property type="match status" value="1"/>
</dbReference>
<proteinExistence type="inferred from homology"/>
<protein>
    <submittedName>
        <fullName evidence="6">Iron-containing alcohol dehydrogenase</fullName>
    </submittedName>
</protein>
<keyword evidence="3" id="KW-0520">NAD</keyword>
<dbReference type="GO" id="GO:0004022">
    <property type="term" value="F:alcohol dehydrogenase (NAD+) activity"/>
    <property type="evidence" value="ECO:0007669"/>
    <property type="project" value="TreeGrafter"/>
</dbReference>
<feature type="domain" description="Fe-containing alcohol dehydrogenase-like C-terminal" evidence="5">
    <location>
        <begin position="204"/>
        <end position="391"/>
    </location>
</feature>
<evidence type="ECO:0000313" key="6">
    <source>
        <dbReference type="EMBL" id="HIQ67137.1"/>
    </source>
</evidence>
<dbReference type="PROSITE" id="PS00913">
    <property type="entry name" value="ADH_IRON_1"/>
    <property type="match status" value="1"/>
</dbReference>
<comment type="caution">
    <text evidence="6">The sequence shown here is derived from an EMBL/GenBank/DDBJ whole genome shotgun (WGS) entry which is preliminary data.</text>
</comment>
<dbReference type="Proteomes" id="UP000886796">
    <property type="component" value="Unassembled WGS sequence"/>
</dbReference>
<sequence length="403" mass="43569">MLLPMKILCRGVQLAFRLAIPFLPYREPEILHKVEDVIPLLQRQHITSVLLVTDPGVFRQGIPGPLMALLEKAGIHCAVYDQTCPNPTTDNVGEAKALYIEKGCQALIAFGGGSSMDCAKGVGACIAYPRKSLSQMKGLLKVLRRIPLLIAIPTTAGTGSEATLTAVITDRKAKHKYTMNDFTLIPRVAVLDPKMTYSLPPHLTATTGMDALTHSVEAYIGGSTTKRTRSLAIQSVKLIFENIQTAYALPENADAREAMLKAAYMAGVAFSRSYVGYVHAVAHSLGGQYNTPHGLANAVLLPIVLHSYGASAAKNLHRLGISAGVAEETQSHQEGAAAFIGAVENLNRQLGIPETLPGIEPQHIPQMAKHAAREANPLYPVPKLMNARELEIFYRQVSSRRKA</sequence>
<gene>
    <name evidence="6" type="ORF">IAB74_01335</name>
</gene>
<keyword evidence="2" id="KW-0560">Oxidoreductase</keyword>
<evidence type="ECO:0000313" key="7">
    <source>
        <dbReference type="Proteomes" id="UP000886796"/>
    </source>
</evidence>
<dbReference type="GO" id="GO:0046872">
    <property type="term" value="F:metal ion binding"/>
    <property type="evidence" value="ECO:0007669"/>
    <property type="project" value="InterPro"/>
</dbReference>
<dbReference type="FunFam" id="3.40.50.1970:FF:000003">
    <property type="entry name" value="Alcohol dehydrogenase, iron-containing"/>
    <property type="match status" value="1"/>
</dbReference>
<dbReference type="Gene3D" id="3.40.50.1970">
    <property type="match status" value="1"/>
</dbReference>
<comment type="similarity">
    <text evidence="1">Belongs to the iron-containing alcohol dehydrogenase family.</text>
</comment>
<accession>A0A9D0Z153</accession>
<organism evidence="6 7">
    <name type="scientific">Candidatus Faecousia excrementigallinarum</name>
    <dbReference type="NCBI Taxonomy" id="2840806"/>
    <lineage>
        <taxon>Bacteria</taxon>
        <taxon>Bacillati</taxon>
        <taxon>Bacillota</taxon>
        <taxon>Clostridia</taxon>
        <taxon>Eubacteriales</taxon>
        <taxon>Oscillospiraceae</taxon>
        <taxon>Faecousia</taxon>
    </lineage>
</organism>
<dbReference type="Pfam" id="PF25137">
    <property type="entry name" value="ADH_Fe_C"/>
    <property type="match status" value="1"/>
</dbReference>
<dbReference type="CDD" id="cd08189">
    <property type="entry name" value="Fe-ADH-like"/>
    <property type="match status" value="1"/>
</dbReference>
<evidence type="ECO:0000256" key="2">
    <source>
        <dbReference type="ARBA" id="ARBA00023002"/>
    </source>
</evidence>
<dbReference type="InterPro" id="IPR056798">
    <property type="entry name" value="ADH_Fe_C"/>
</dbReference>
<dbReference type="Pfam" id="PF00465">
    <property type="entry name" value="Fe-ADH"/>
    <property type="match status" value="1"/>
</dbReference>
<dbReference type="FunFam" id="1.20.1090.10:FF:000001">
    <property type="entry name" value="Aldehyde-alcohol dehydrogenase"/>
    <property type="match status" value="1"/>
</dbReference>
<feature type="domain" description="Alcohol dehydrogenase iron-type/glycerol dehydrogenase GldA" evidence="4">
    <location>
        <begin position="34"/>
        <end position="193"/>
    </location>
</feature>
<evidence type="ECO:0000259" key="4">
    <source>
        <dbReference type="Pfam" id="PF00465"/>
    </source>
</evidence>
<dbReference type="InterPro" id="IPR018211">
    <property type="entry name" value="ADH_Fe_CS"/>
</dbReference>
<dbReference type="AlphaFoldDB" id="A0A9D0Z153"/>
<dbReference type="InterPro" id="IPR039697">
    <property type="entry name" value="Alcohol_dehydrogenase_Fe"/>
</dbReference>
<dbReference type="PROSITE" id="PS00060">
    <property type="entry name" value="ADH_IRON_2"/>
    <property type="match status" value="1"/>
</dbReference>
<evidence type="ECO:0000256" key="1">
    <source>
        <dbReference type="ARBA" id="ARBA00007358"/>
    </source>
</evidence>
<reference evidence="6" key="1">
    <citation type="submission" date="2020-10" db="EMBL/GenBank/DDBJ databases">
        <authorList>
            <person name="Gilroy R."/>
        </authorList>
    </citation>
    <scope>NUCLEOTIDE SEQUENCE</scope>
    <source>
        <strain evidence="6">13361</strain>
    </source>
</reference>
<dbReference type="Gene3D" id="1.20.1090.10">
    <property type="entry name" value="Dehydroquinate synthase-like - alpha domain"/>
    <property type="match status" value="1"/>
</dbReference>
<dbReference type="PANTHER" id="PTHR11496">
    <property type="entry name" value="ALCOHOL DEHYDROGENASE"/>
    <property type="match status" value="1"/>
</dbReference>
<evidence type="ECO:0000256" key="3">
    <source>
        <dbReference type="ARBA" id="ARBA00023027"/>
    </source>
</evidence>
<evidence type="ECO:0000259" key="5">
    <source>
        <dbReference type="Pfam" id="PF25137"/>
    </source>
</evidence>
<reference evidence="6" key="2">
    <citation type="journal article" date="2021" name="PeerJ">
        <title>Extensive microbial diversity within the chicken gut microbiome revealed by metagenomics and culture.</title>
        <authorList>
            <person name="Gilroy R."/>
            <person name="Ravi A."/>
            <person name="Getino M."/>
            <person name="Pursley I."/>
            <person name="Horton D.L."/>
            <person name="Alikhan N.F."/>
            <person name="Baker D."/>
            <person name="Gharbi K."/>
            <person name="Hall N."/>
            <person name="Watson M."/>
            <person name="Adriaenssens E.M."/>
            <person name="Foster-Nyarko E."/>
            <person name="Jarju S."/>
            <person name="Secka A."/>
            <person name="Antonio M."/>
            <person name="Oren A."/>
            <person name="Chaudhuri R.R."/>
            <person name="La Ragione R."/>
            <person name="Hildebrand F."/>
            <person name="Pallen M.J."/>
        </authorList>
    </citation>
    <scope>NUCLEOTIDE SEQUENCE</scope>
    <source>
        <strain evidence="6">13361</strain>
    </source>
</reference>
<name>A0A9D0Z153_9FIRM</name>